<dbReference type="AlphaFoldDB" id="A0A6A4GWI2"/>
<evidence type="ECO:0000256" key="1">
    <source>
        <dbReference type="SAM" id="MobiDB-lite"/>
    </source>
</evidence>
<reference evidence="2" key="1">
    <citation type="journal article" date="2019" name="Environ. Microbiol.">
        <title>Fungal ecological strategies reflected in gene transcription - a case study of two litter decomposers.</title>
        <authorList>
            <person name="Barbi F."/>
            <person name="Kohler A."/>
            <person name="Barry K."/>
            <person name="Baskaran P."/>
            <person name="Daum C."/>
            <person name="Fauchery L."/>
            <person name="Ihrmark K."/>
            <person name="Kuo A."/>
            <person name="LaButti K."/>
            <person name="Lipzen A."/>
            <person name="Morin E."/>
            <person name="Grigoriev I.V."/>
            <person name="Henrissat B."/>
            <person name="Lindahl B."/>
            <person name="Martin F."/>
        </authorList>
    </citation>
    <scope>NUCLEOTIDE SEQUENCE</scope>
    <source>
        <strain evidence="2">JB14</strain>
    </source>
</reference>
<gene>
    <name evidence="2" type="ORF">BT96DRAFT_946299</name>
</gene>
<dbReference type="Proteomes" id="UP000799118">
    <property type="component" value="Unassembled WGS sequence"/>
</dbReference>
<proteinExistence type="predicted"/>
<evidence type="ECO:0000313" key="2">
    <source>
        <dbReference type="EMBL" id="KAE9390209.1"/>
    </source>
</evidence>
<keyword evidence="3" id="KW-1185">Reference proteome</keyword>
<dbReference type="EMBL" id="ML769666">
    <property type="protein sequence ID" value="KAE9390209.1"/>
    <property type="molecule type" value="Genomic_DNA"/>
</dbReference>
<accession>A0A6A4GWI2</accession>
<sequence>MCGISMKLDFLNTMTYVEMWISKAFREILDVETNRLLCAFLAGVLVPLGVVLLTKGSKPSVKHRGKHPIVLSSERSNQVVMANLNLEFATLLQKLALEHLQRARESRGIEVGAESEDTTLSLVSHPLSSTRMSEGFRTAPNTPSGSGTTTPHEVEMHDATSGLHNSPNTELDDAMTGLPNAPSTPIRAETNANLTNLPTQGTPRGPGPGGTPRGPGTASSSRKTWRSATRGFFNEGFSDLAKSNNDLKDQFGELLRSQQELHKSVDGMTQSISGMATSIADALKFQTPSPLNSGARFGSTSGEGSQGKQKQPRNATDSENIWAQPVPSPPDRTPSHRDPNVVQQQREIREWVKELLGQDYLLQINVSKDEAEQFEIDFAADSYATPFTCDDEFRIYLIGEPSSAWNKGAAQVFMEWLTINQRIITENAYEIDRIQKAFLSHICYLHSLHLKSTRIRQVQDAKAPLRKFEQTWNALGVDGTSSDEEISRGGQRQYIIHNLEWHSQEFTGFCRKLDVLHLLKRKTKVDAYGNITFGRGASPRQRLELGIYTKTKRTPIVGLPINCYNELWLKKRGGEFSRVHQNPNPGHFEHRLFVT</sequence>
<name>A0A6A4GWI2_9AGAR</name>
<feature type="compositionally biased region" description="Polar residues" evidence="1">
    <location>
        <begin position="290"/>
        <end position="321"/>
    </location>
</feature>
<feature type="region of interest" description="Disordered" evidence="1">
    <location>
        <begin position="290"/>
        <end position="343"/>
    </location>
</feature>
<organism evidence="2 3">
    <name type="scientific">Gymnopus androsaceus JB14</name>
    <dbReference type="NCBI Taxonomy" id="1447944"/>
    <lineage>
        <taxon>Eukaryota</taxon>
        <taxon>Fungi</taxon>
        <taxon>Dikarya</taxon>
        <taxon>Basidiomycota</taxon>
        <taxon>Agaricomycotina</taxon>
        <taxon>Agaricomycetes</taxon>
        <taxon>Agaricomycetidae</taxon>
        <taxon>Agaricales</taxon>
        <taxon>Marasmiineae</taxon>
        <taxon>Omphalotaceae</taxon>
        <taxon>Gymnopus</taxon>
    </lineage>
</organism>
<protein>
    <submittedName>
        <fullName evidence="2">Uncharacterized protein</fullName>
    </submittedName>
</protein>
<evidence type="ECO:0000313" key="3">
    <source>
        <dbReference type="Proteomes" id="UP000799118"/>
    </source>
</evidence>
<feature type="compositionally biased region" description="Low complexity" evidence="1">
    <location>
        <begin position="142"/>
        <end position="151"/>
    </location>
</feature>
<feature type="compositionally biased region" description="Polar residues" evidence="1">
    <location>
        <begin position="118"/>
        <end position="132"/>
    </location>
</feature>
<dbReference type="OrthoDB" id="3224221at2759"/>
<feature type="region of interest" description="Disordered" evidence="1">
    <location>
        <begin position="108"/>
        <end position="225"/>
    </location>
</feature>